<feature type="domain" description="Nuclear respiratory factor 1 NLS/DNA-binding dimerisation" evidence="8">
    <location>
        <begin position="122"/>
        <end position="332"/>
    </location>
</feature>
<evidence type="ECO:0000256" key="4">
    <source>
        <dbReference type="ARBA" id="ARBA00023125"/>
    </source>
</evidence>
<evidence type="ECO:0000256" key="6">
    <source>
        <dbReference type="ARBA" id="ARBA00023242"/>
    </source>
</evidence>
<dbReference type="OrthoDB" id="10031051at2759"/>
<feature type="compositionally biased region" description="Basic residues" evidence="7">
    <location>
        <begin position="57"/>
        <end position="66"/>
    </location>
</feature>
<dbReference type="GO" id="GO:0005634">
    <property type="term" value="C:nucleus"/>
    <property type="evidence" value="ECO:0007669"/>
    <property type="project" value="UniProtKB-SubCell"/>
</dbReference>
<keyword evidence="5" id="KW-0804">Transcription</keyword>
<proteinExistence type="inferred from homology"/>
<dbReference type="AlphaFoldDB" id="A0A132A2M1"/>
<dbReference type="EMBL" id="JXLN01010176">
    <property type="protein sequence ID" value="KPM05282.1"/>
    <property type="molecule type" value="Genomic_DNA"/>
</dbReference>
<evidence type="ECO:0000256" key="1">
    <source>
        <dbReference type="ARBA" id="ARBA00004123"/>
    </source>
</evidence>
<keyword evidence="3" id="KW-0805">Transcription regulation</keyword>
<dbReference type="InterPro" id="IPR039142">
    <property type="entry name" value="NRF1/Ewg"/>
</dbReference>
<dbReference type="GO" id="GO:0003700">
    <property type="term" value="F:DNA-binding transcription factor activity"/>
    <property type="evidence" value="ECO:0007669"/>
    <property type="project" value="InterPro"/>
</dbReference>
<evidence type="ECO:0000256" key="5">
    <source>
        <dbReference type="ARBA" id="ARBA00023163"/>
    </source>
</evidence>
<accession>A0A132A2M1</accession>
<evidence type="ECO:0000256" key="3">
    <source>
        <dbReference type="ARBA" id="ARBA00023015"/>
    </source>
</evidence>
<evidence type="ECO:0000256" key="7">
    <source>
        <dbReference type="SAM" id="MobiDB-lite"/>
    </source>
</evidence>
<feature type="region of interest" description="Disordered" evidence="7">
    <location>
        <begin position="333"/>
        <end position="352"/>
    </location>
</feature>
<dbReference type="VEuPathDB" id="VectorBase:SSCA001865"/>
<name>A0A132A2M1_SARSC</name>
<dbReference type="Pfam" id="PF10491">
    <property type="entry name" value="Nrf1_DNA-bind"/>
    <property type="match status" value="1"/>
</dbReference>
<dbReference type="PANTHER" id="PTHR20338">
    <property type="entry name" value="NUCLEAR RESPIRATORY FACTOR 1"/>
    <property type="match status" value="1"/>
</dbReference>
<comment type="subcellular location">
    <subcellularLocation>
        <location evidence="1">Nucleus</location>
    </subcellularLocation>
</comment>
<reference evidence="9 10" key="1">
    <citation type="journal article" date="2015" name="Parasit. Vectors">
        <title>Draft genome of the scabies mite.</title>
        <authorList>
            <person name="Rider S.D.Jr."/>
            <person name="Morgan M.S."/>
            <person name="Arlian L.G."/>
        </authorList>
    </citation>
    <scope>NUCLEOTIDE SEQUENCE [LARGE SCALE GENOMIC DNA]</scope>
    <source>
        <strain evidence="9">Arlian Lab</strain>
    </source>
</reference>
<comment type="caution">
    <text evidence="9">The sequence shown here is derived from an EMBL/GenBank/DDBJ whole genome shotgun (WGS) entry which is preliminary data.</text>
</comment>
<evidence type="ECO:0000259" key="8">
    <source>
        <dbReference type="Pfam" id="PF10491"/>
    </source>
</evidence>
<evidence type="ECO:0000256" key="2">
    <source>
        <dbReference type="ARBA" id="ARBA00005713"/>
    </source>
</evidence>
<sequence length="618" mass="66383">MNLILCNAQDIAGTTTSIIAHTPSVDNNNNQSQQIVVGANNTVTDKNSEIEKFTKKLRSQTKKSLMKSKPETMNHSDGGGGNNDIDDLSDDPSSPESDDFNDSDLLASASQDEVTAQLAAAGPVGIAAAAAIATAKKRKRPHSFETNPSIRKRQQTRLLRKLKQTMDEYTTRVGQQAVVLIVTPGKPQNNFKVFGARPLETVVRQCRPIIMQELETSLAQHAPPQVKEDPSLHELPPLVVDGIPTPVEKMTQAQLRAFIPLMLKYSTGRGKPGWGKDSTRPPWWPQDLPWANVRSDARNDEEKQKVSWTHALRQIVINCYKFHGREDLLPAFSEEDEKTNSGGTSSNSQTKEKVKIVRNNTQQPQQQQHHSSISVTNLAAANASIATVPITADSASLATQGVNTIYAQPITHYAPMVQAINSADGSVSIIQMDPTTVVAISDGNGGVRTLSSLRFQASGNEATQGVQTLAEIAAGQDHERVAQISAMNVDLGGEGGPQAVSLAEATIGPDGQIILTGEDGTQSSMLEKVKANEIVLIILLFKAFPVSGMVTIPVSMYQTVVTNLSLQSENNAIPITMSALTGANQLQGANEGESEEVKAVLNGQNAAITLTSNIKDES</sequence>
<feature type="region of interest" description="Disordered" evidence="7">
    <location>
        <begin position="57"/>
        <end position="103"/>
    </location>
</feature>
<comment type="similarity">
    <text evidence="2">Belongs to the NRF1/Ewg family.</text>
</comment>
<keyword evidence="6" id="KW-0539">Nucleus</keyword>
<protein>
    <submittedName>
        <fullName evidence="9">DNA-binding protein erect wing-like protein</fullName>
    </submittedName>
</protein>
<dbReference type="GO" id="GO:0003677">
    <property type="term" value="F:DNA binding"/>
    <property type="evidence" value="ECO:0007669"/>
    <property type="project" value="UniProtKB-KW"/>
</dbReference>
<evidence type="ECO:0000313" key="9">
    <source>
        <dbReference type="EMBL" id="KPM05282.1"/>
    </source>
</evidence>
<evidence type="ECO:0000313" key="10">
    <source>
        <dbReference type="Proteomes" id="UP000616769"/>
    </source>
</evidence>
<dbReference type="InterPro" id="IPR019525">
    <property type="entry name" value="Nrf1_NLS/DNA-bd_dimer"/>
</dbReference>
<dbReference type="Proteomes" id="UP000616769">
    <property type="component" value="Unassembled WGS sequence"/>
</dbReference>
<keyword evidence="4 9" id="KW-0238">DNA-binding</keyword>
<organism evidence="9 10">
    <name type="scientific">Sarcoptes scabiei</name>
    <name type="common">Itch mite</name>
    <name type="synonym">Acarus scabiei</name>
    <dbReference type="NCBI Taxonomy" id="52283"/>
    <lineage>
        <taxon>Eukaryota</taxon>
        <taxon>Metazoa</taxon>
        <taxon>Ecdysozoa</taxon>
        <taxon>Arthropoda</taxon>
        <taxon>Chelicerata</taxon>
        <taxon>Arachnida</taxon>
        <taxon>Acari</taxon>
        <taxon>Acariformes</taxon>
        <taxon>Sarcoptiformes</taxon>
        <taxon>Astigmata</taxon>
        <taxon>Psoroptidia</taxon>
        <taxon>Sarcoptoidea</taxon>
        <taxon>Sarcoptidae</taxon>
        <taxon>Sarcoptinae</taxon>
        <taxon>Sarcoptes</taxon>
    </lineage>
</organism>
<gene>
    <name evidence="9" type="ORF">QR98_0037430</name>
</gene>
<dbReference type="GO" id="GO:0006357">
    <property type="term" value="P:regulation of transcription by RNA polymerase II"/>
    <property type="evidence" value="ECO:0007669"/>
    <property type="project" value="InterPro"/>
</dbReference>